<dbReference type="EMBL" id="CM039176">
    <property type="protein sequence ID" value="KAH9716599.1"/>
    <property type="molecule type" value="Genomic_DNA"/>
</dbReference>
<protein>
    <submittedName>
        <fullName evidence="1">Retrovirus-related pol polyprotein from transposon RE1</fullName>
    </submittedName>
</protein>
<sequence length="532" mass="60733">MITRFKAGIFKPKSYLDALLATPSEPTSISQAISYPKWFKAMQKEYQALISNDTWDLVLSTTPVKVIESKWVFRIKHNSDGTISRYKARLVAKRFHQTHGEDYIETFSLVVKASTVRIVLSLVIMNKWILRQLDVNNAFLNGILVKDVYMAQPEGFTDSTKPNHVCKLKKAIYGLKHAPRAWIDRFKSAMVSQWKFLNSKSDSSLFYKWENGHILLVLIYVDDIIITSSNYQLLQQVILNMQKNFALKDLGELNYFLGIEVSKTTNGFYLSQAKYIVDLLAKHNMAYCSSVLTLMSTGHHLRKGSGSTISNASQYRSIIGALQHVTLTRLEIAFSINKLTCKRLMRYLKGFINFGMHFYQYGTLQVNYFSDSDWACDKDDRKSIVGYAIYIGSNLVSWCSKKQPVVSRSSTEAKYRALAQATSEVVWIQTLLGELNIKLAVAPIIWCDNQGAIALAYNPVYHAKTKHVELDIHFIREKVAAKKIVVQFFPSEDQTADILTKPLTFDQFHFLRSKLNVHPGQFRLRGDVTEHG</sequence>
<reference evidence="2" key="1">
    <citation type="journal article" date="2023" name="Hortic. Res.">
        <title>A chromosome-level phased genome enabling allele-level studies in sweet orange: a case study on citrus Huanglongbing tolerance.</title>
        <authorList>
            <person name="Wu B."/>
            <person name="Yu Q."/>
            <person name="Deng Z."/>
            <person name="Duan Y."/>
            <person name="Luo F."/>
            <person name="Gmitter F. Jr."/>
        </authorList>
    </citation>
    <scope>NUCLEOTIDE SEQUENCE [LARGE SCALE GENOMIC DNA]</scope>
    <source>
        <strain evidence="2">cv. Valencia</strain>
    </source>
</reference>
<name>A0ACB8JGB4_CITSI</name>
<evidence type="ECO:0000313" key="2">
    <source>
        <dbReference type="Proteomes" id="UP000829398"/>
    </source>
</evidence>
<comment type="caution">
    <text evidence="1">The sequence shown here is derived from an EMBL/GenBank/DDBJ whole genome shotgun (WGS) entry which is preliminary data.</text>
</comment>
<organism evidence="1 2">
    <name type="scientific">Citrus sinensis</name>
    <name type="common">Sweet orange</name>
    <name type="synonym">Citrus aurantium var. sinensis</name>
    <dbReference type="NCBI Taxonomy" id="2711"/>
    <lineage>
        <taxon>Eukaryota</taxon>
        <taxon>Viridiplantae</taxon>
        <taxon>Streptophyta</taxon>
        <taxon>Embryophyta</taxon>
        <taxon>Tracheophyta</taxon>
        <taxon>Spermatophyta</taxon>
        <taxon>Magnoliopsida</taxon>
        <taxon>eudicotyledons</taxon>
        <taxon>Gunneridae</taxon>
        <taxon>Pentapetalae</taxon>
        <taxon>rosids</taxon>
        <taxon>malvids</taxon>
        <taxon>Sapindales</taxon>
        <taxon>Rutaceae</taxon>
        <taxon>Aurantioideae</taxon>
        <taxon>Citrus</taxon>
    </lineage>
</organism>
<gene>
    <name evidence="1" type="ORF">KPL71_021512</name>
</gene>
<evidence type="ECO:0000313" key="1">
    <source>
        <dbReference type="EMBL" id="KAH9716599.1"/>
    </source>
</evidence>
<accession>A0ACB8JGB4</accession>
<dbReference type="Proteomes" id="UP000829398">
    <property type="component" value="Chromosome 7"/>
</dbReference>
<proteinExistence type="predicted"/>
<keyword evidence="2" id="KW-1185">Reference proteome</keyword>